<reference evidence="8" key="1">
    <citation type="journal article" date="2011" name="Nat. Genet.">
        <title>The Arabidopsis lyrata genome sequence and the basis of rapid genome size change.</title>
        <authorList>
            <person name="Hu T.T."/>
            <person name="Pattyn P."/>
            <person name="Bakker E.G."/>
            <person name="Cao J."/>
            <person name="Cheng J.-F."/>
            <person name="Clark R.M."/>
            <person name="Fahlgren N."/>
            <person name="Fawcett J.A."/>
            <person name="Grimwood J."/>
            <person name="Gundlach H."/>
            <person name="Haberer G."/>
            <person name="Hollister J.D."/>
            <person name="Ossowski S."/>
            <person name="Ottilar R.P."/>
            <person name="Salamov A.A."/>
            <person name="Schneeberger K."/>
            <person name="Spannagl M."/>
            <person name="Wang X."/>
            <person name="Yang L."/>
            <person name="Nasrallah M.E."/>
            <person name="Bergelson J."/>
            <person name="Carrington J.C."/>
            <person name="Gaut B.S."/>
            <person name="Schmutz J."/>
            <person name="Mayer K.F.X."/>
            <person name="Van de Peer Y."/>
            <person name="Grigoriev I.V."/>
            <person name="Nordborg M."/>
            <person name="Weigel D."/>
            <person name="Guo Y.-L."/>
        </authorList>
    </citation>
    <scope>NUCLEOTIDE SEQUENCE [LARGE SCALE GENOMIC DNA]</scope>
    <source>
        <strain evidence="8">cv. MN47</strain>
    </source>
</reference>
<evidence type="ECO:0000256" key="1">
    <source>
        <dbReference type="ARBA" id="ARBA00004123"/>
    </source>
</evidence>
<dbReference type="PANTHER" id="PTHR34269:SF15">
    <property type="entry name" value="TF-B3 DOMAIN-CONTAINING PROTEIN"/>
    <property type="match status" value="1"/>
</dbReference>
<keyword evidence="5" id="KW-0539">Nucleus</keyword>
<dbReference type="PROSITE" id="PS50863">
    <property type="entry name" value="B3"/>
    <property type="match status" value="1"/>
</dbReference>
<dbReference type="GO" id="GO:0005634">
    <property type="term" value="C:nucleus"/>
    <property type="evidence" value="ECO:0007669"/>
    <property type="project" value="UniProtKB-SubCell"/>
</dbReference>
<dbReference type="Gene3D" id="2.40.330.10">
    <property type="entry name" value="DNA-binding pseudobarrel domain"/>
    <property type="match status" value="1"/>
</dbReference>
<feature type="domain" description="TF-B3" evidence="6">
    <location>
        <begin position="7"/>
        <end position="108"/>
    </location>
</feature>
<dbReference type="GO" id="GO:0003677">
    <property type="term" value="F:DNA binding"/>
    <property type="evidence" value="ECO:0007669"/>
    <property type="project" value="UniProtKB-KW"/>
</dbReference>
<dbReference type="InterPro" id="IPR003340">
    <property type="entry name" value="B3_DNA-bd"/>
</dbReference>
<keyword evidence="2" id="KW-0805">Transcription regulation</keyword>
<dbReference type="EMBL" id="GL348717">
    <property type="protein sequence ID" value="EFH52063.1"/>
    <property type="molecule type" value="Genomic_DNA"/>
</dbReference>
<organism evidence="8">
    <name type="scientific">Arabidopsis lyrata subsp. lyrata</name>
    <name type="common">Lyre-leaved rock-cress</name>
    <dbReference type="NCBI Taxonomy" id="81972"/>
    <lineage>
        <taxon>Eukaryota</taxon>
        <taxon>Viridiplantae</taxon>
        <taxon>Streptophyta</taxon>
        <taxon>Embryophyta</taxon>
        <taxon>Tracheophyta</taxon>
        <taxon>Spermatophyta</taxon>
        <taxon>Magnoliopsida</taxon>
        <taxon>eudicotyledons</taxon>
        <taxon>Gunneridae</taxon>
        <taxon>Pentapetalae</taxon>
        <taxon>rosids</taxon>
        <taxon>malvids</taxon>
        <taxon>Brassicales</taxon>
        <taxon>Brassicaceae</taxon>
        <taxon>Camelineae</taxon>
        <taxon>Arabidopsis</taxon>
    </lineage>
</organism>
<evidence type="ECO:0000256" key="2">
    <source>
        <dbReference type="ARBA" id="ARBA00023015"/>
    </source>
</evidence>
<accession>D7LN55</accession>
<dbReference type="Gramene" id="scaffold_501593.1">
    <property type="protein sequence ID" value="scaffold_501593.1"/>
    <property type="gene ID" value="scaffold_501593.1"/>
</dbReference>
<evidence type="ECO:0000313" key="8">
    <source>
        <dbReference type="Proteomes" id="UP000008694"/>
    </source>
</evidence>
<name>D7LN55_ARALL</name>
<comment type="subcellular location">
    <subcellularLocation>
        <location evidence="1">Nucleus</location>
    </subcellularLocation>
</comment>
<evidence type="ECO:0000256" key="3">
    <source>
        <dbReference type="ARBA" id="ARBA00023125"/>
    </source>
</evidence>
<dbReference type="InterPro" id="IPR015300">
    <property type="entry name" value="DNA-bd_pseudobarrel_sf"/>
</dbReference>
<dbReference type="Proteomes" id="UP000008694">
    <property type="component" value="Unassembled WGS sequence"/>
</dbReference>
<keyword evidence="8" id="KW-1185">Reference proteome</keyword>
<dbReference type="SMART" id="SM01019">
    <property type="entry name" value="B3"/>
    <property type="match status" value="1"/>
</dbReference>
<proteinExistence type="predicted"/>
<keyword evidence="3" id="KW-0238">DNA-binding</keyword>
<dbReference type="PANTHER" id="PTHR34269">
    <property type="entry name" value="TRANSCRIPTION FACTOR B3-DOMAIN FAMILY-RELATED"/>
    <property type="match status" value="1"/>
</dbReference>
<keyword evidence="4" id="KW-0804">Transcription</keyword>
<dbReference type="AlphaFoldDB" id="D7LN55"/>
<dbReference type="Pfam" id="PF02362">
    <property type="entry name" value="B3"/>
    <property type="match status" value="1"/>
</dbReference>
<evidence type="ECO:0000313" key="7">
    <source>
        <dbReference type="EMBL" id="EFH52063.1"/>
    </source>
</evidence>
<evidence type="ECO:0000256" key="5">
    <source>
        <dbReference type="ARBA" id="ARBA00023242"/>
    </source>
</evidence>
<evidence type="ECO:0000256" key="4">
    <source>
        <dbReference type="ARBA" id="ARBA00023163"/>
    </source>
</evidence>
<dbReference type="CDD" id="cd10017">
    <property type="entry name" value="B3_DNA"/>
    <property type="match status" value="1"/>
</dbReference>
<sequence length="108" mass="12622">MDPNKMLEKVLTDSDLCHGAKLYLPKKQIEKILSTIENFAMPPSGFQVELLDNNKSYSVTIKKDSRRYYMCSGWTEIREARNLKTGDKIRLYLQDTKFIFTFNYALSL</sequence>
<dbReference type="SUPFAM" id="SSF101936">
    <property type="entry name" value="DNA-binding pseudobarrel domain"/>
    <property type="match status" value="1"/>
</dbReference>
<gene>
    <name evidence="7" type="ORF">ARALYDRAFT_905889</name>
</gene>
<dbReference type="HOGENOM" id="CLU_162241_0_0_1"/>
<evidence type="ECO:0000259" key="6">
    <source>
        <dbReference type="PROSITE" id="PS50863"/>
    </source>
</evidence>
<protein>
    <recommendedName>
        <fullName evidence="6">TF-B3 domain-containing protein</fullName>
    </recommendedName>
</protein>
<dbReference type="InterPro" id="IPR051442">
    <property type="entry name" value="B3_domain"/>
</dbReference>